<dbReference type="SUPFAM" id="SSF51445">
    <property type="entry name" value="(Trans)glycosidases"/>
    <property type="match status" value="1"/>
</dbReference>
<dbReference type="InterPro" id="IPR033132">
    <property type="entry name" value="GH_1_N_CS"/>
</dbReference>
<reference evidence="4" key="1">
    <citation type="journal article" date="2023" name="GigaByte">
        <title>Genome assembly of the bearded iris, Iris pallida Lam.</title>
        <authorList>
            <person name="Bruccoleri R.E."/>
            <person name="Oakeley E.J."/>
            <person name="Faust A.M.E."/>
            <person name="Altorfer M."/>
            <person name="Dessus-Babus S."/>
            <person name="Burckhardt D."/>
            <person name="Oertli M."/>
            <person name="Naumann U."/>
            <person name="Petersen F."/>
            <person name="Wong J."/>
        </authorList>
    </citation>
    <scope>NUCLEOTIDE SEQUENCE</scope>
    <source>
        <strain evidence="4">GSM-AAB239-AS_SAM_17_03QT</strain>
    </source>
</reference>
<organism evidence="4 5">
    <name type="scientific">Iris pallida</name>
    <name type="common">Sweet iris</name>
    <dbReference type="NCBI Taxonomy" id="29817"/>
    <lineage>
        <taxon>Eukaryota</taxon>
        <taxon>Viridiplantae</taxon>
        <taxon>Streptophyta</taxon>
        <taxon>Embryophyta</taxon>
        <taxon>Tracheophyta</taxon>
        <taxon>Spermatophyta</taxon>
        <taxon>Magnoliopsida</taxon>
        <taxon>Liliopsida</taxon>
        <taxon>Asparagales</taxon>
        <taxon>Iridaceae</taxon>
        <taxon>Iridoideae</taxon>
        <taxon>Irideae</taxon>
        <taxon>Iris</taxon>
    </lineage>
</organism>
<feature type="chain" id="PRO_5043870202" evidence="3">
    <location>
        <begin position="19"/>
        <end position="91"/>
    </location>
</feature>
<dbReference type="Proteomes" id="UP001140949">
    <property type="component" value="Unassembled WGS sequence"/>
</dbReference>
<dbReference type="InterPro" id="IPR001360">
    <property type="entry name" value="Glyco_hydro_1"/>
</dbReference>
<gene>
    <name evidence="4" type="ORF">M6B38_256125</name>
</gene>
<evidence type="ECO:0000313" key="5">
    <source>
        <dbReference type="Proteomes" id="UP001140949"/>
    </source>
</evidence>
<feature type="signal peptide" evidence="3">
    <location>
        <begin position="1"/>
        <end position="18"/>
    </location>
</feature>
<dbReference type="GO" id="GO:0005975">
    <property type="term" value="P:carbohydrate metabolic process"/>
    <property type="evidence" value="ECO:0007669"/>
    <property type="project" value="InterPro"/>
</dbReference>
<comment type="similarity">
    <text evidence="1">Belongs to the glycosyl hydrolase 1 family.</text>
</comment>
<dbReference type="EMBL" id="JANAVB010001800">
    <property type="protein sequence ID" value="KAJ6852524.1"/>
    <property type="molecule type" value="Genomic_DNA"/>
</dbReference>
<dbReference type="InterPro" id="IPR017853">
    <property type="entry name" value="GH"/>
</dbReference>
<proteinExistence type="inferred from homology"/>
<evidence type="ECO:0000256" key="2">
    <source>
        <dbReference type="ARBA" id="ARBA00022801"/>
    </source>
</evidence>
<keyword evidence="2" id="KW-0378">Hydrolase</keyword>
<dbReference type="GO" id="GO:0008422">
    <property type="term" value="F:beta-glucosidase activity"/>
    <property type="evidence" value="ECO:0007669"/>
    <property type="project" value="UniProtKB-ARBA"/>
</dbReference>
<sequence>MSLLPLLLFTSLLAVSSAARGRVANLNRSSFPAGFVFGTASSSYQYEGAASEGGRGPSLWDTFTHKHPGPLSFFSSSTIFGGSIVLLEIIH</sequence>
<evidence type="ECO:0000256" key="1">
    <source>
        <dbReference type="ARBA" id="ARBA00010838"/>
    </source>
</evidence>
<keyword evidence="5" id="KW-1185">Reference proteome</keyword>
<reference evidence="4" key="2">
    <citation type="submission" date="2023-04" db="EMBL/GenBank/DDBJ databases">
        <authorList>
            <person name="Bruccoleri R.E."/>
            <person name="Oakeley E.J."/>
            <person name="Faust A.-M."/>
            <person name="Dessus-Babus S."/>
            <person name="Altorfer M."/>
            <person name="Burckhardt D."/>
            <person name="Oertli M."/>
            <person name="Naumann U."/>
            <person name="Petersen F."/>
            <person name="Wong J."/>
        </authorList>
    </citation>
    <scope>NUCLEOTIDE SEQUENCE</scope>
    <source>
        <strain evidence="4">GSM-AAB239-AS_SAM_17_03QT</strain>
        <tissue evidence="4">Leaf</tissue>
    </source>
</reference>
<comment type="caution">
    <text evidence="4">The sequence shown here is derived from an EMBL/GenBank/DDBJ whole genome shotgun (WGS) entry which is preliminary data.</text>
</comment>
<dbReference type="Pfam" id="PF00232">
    <property type="entry name" value="Glyco_hydro_1"/>
    <property type="match status" value="1"/>
</dbReference>
<dbReference type="AlphaFoldDB" id="A0AAX6II69"/>
<name>A0AAX6II69_IRIPA</name>
<evidence type="ECO:0000256" key="3">
    <source>
        <dbReference type="SAM" id="SignalP"/>
    </source>
</evidence>
<evidence type="ECO:0000313" key="4">
    <source>
        <dbReference type="EMBL" id="KAJ6852524.1"/>
    </source>
</evidence>
<keyword evidence="3" id="KW-0732">Signal</keyword>
<dbReference type="PROSITE" id="PS00653">
    <property type="entry name" value="GLYCOSYL_HYDROL_F1_2"/>
    <property type="match status" value="1"/>
</dbReference>
<dbReference type="Gene3D" id="3.20.20.80">
    <property type="entry name" value="Glycosidases"/>
    <property type="match status" value="1"/>
</dbReference>
<accession>A0AAX6II69</accession>
<protein>
    <submittedName>
        <fullName evidence="4">Beta-glucosidase 12-like isoform X2</fullName>
    </submittedName>
</protein>